<dbReference type="RefSeq" id="WP_269881910.1">
    <property type="nucleotide sequence ID" value="NZ_JAQAGZ010000008.1"/>
</dbReference>
<protein>
    <submittedName>
        <fullName evidence="2">TniQ family protein</fullName>
    </submittedName>
</protein>
<sequence>MALLIQPYTLSGESLLGYLYRSAFVNHYKHMGVLFKLFGIPRGLDISLLSHQVIERISSYTGLDCETLTSLSLNTLEREIHDKAIFHKILYKRGLKYCPACLRNTPHHRLAWNFEVIDICLEHRIQLLNSCFCGKKVNYKDLIKSTCECGHDLCDVPICNVRNNTVIESQRKLLELIMNPSQTTSFSNLSLSNGIQLIFASLYLVDGMKSHLINVKQVVERTKKESLSSGALLIEKIAMVNWMYTNFPINFKSVLEDFISREKGTQKFWKKTQFEQLLMQNDFSEINEAYQQFWIEQLTKGNRRRVLRVISSRHIEVDEEVSNSPIIRQQSFNETKHKNNRITLIEASLMLGLDRLYVRKLVNVGYLEPMIHQGKRYVKIESLLDLIVRCRGAIIVEHTQRITIREILMRYPGLGLSVISLIGLILEGKLTPASRRPNSSFNDITFDIQEVAELIDNRKKDCMNNQFSIPLNY</sequence>
<name>A0ABT4Q947_9BACL</name>
<keyword evidence="3" id="KW-1185">Reference proteome</keyword>
<gene>
    <name evidence="2" type="ORF">O9H85_13335</name>
</gene>
<dbReference type="Proteomes" id="UP001527882">
    <property type="component" value="Unassembled WGS sequence"/>
</dbReference>
<proteinExistence type="predicted"/>
<accession>A0ABT4Q947</accession>
<comment type="caution">
    <text evidence="2">The sequence shown here is derived from an EMBL/GenBank/DDBJ whole genome shotgun (WGS) entry which is preliminary data.</text>
</comment>
<evidence type="ECO:0000313" key="2">
    <source>
        <dbReference type="EMBL" id="MCZ8513393.1"/>
    </source>
</evidence>
<dbReference type="Pfam" id="PF06527">
    <property type="entry name" value="TniQ"/>
    <property type="match status" value="1"/>
</dbReference>
<reference evidence="2 3" key="1">
    <citation type="submission" date="2022-12" db="EMBL/GenBank/DDBJ databases">
        <title>Draft genome sequence of Paenibacillus sp. dW9.</title>
        <authorList>
            <person name="Choi E.-W."/>
            <person name="Kim D.-U."/>
        </authorList>
    </citation>
    <scope>NUCLEOTIDE SEQUENCE [LARGE SCALE GENOMIC DNA]</scope>
    <source>
        <strain evidence="3">dW9</strain>
    </source>
</reference>
<dbReference type="EMBL" id="JAQAGZ010000008">
    <property type="protein sequence ID" value="MCZ8513393.1"/>
    <property type="molecule type" value="Genomic_DNA"/>
</dbReference>
<feature type="domain" description="TniQ" evidence="1">
    <location>
        <begin position="5"/>
        <end position="127"/>
    </location>
</feature>
<evidence type="ECO:0000313" key="3">
    <source>
        <dbReference type="Proteomes" id="UP001527882"/>
    </source>
</evidence>
<evidence type="ECO:0000259" key="1">
    <source>
        <dbReference type="Pfam" id="PF06527"/>
    </source>
</evidence>
<organism evidence="2 3">
    <name type="scientific">Paenibacillus gyeongsangnamensis</name>
    <dbReference type="NCBI Taxonomy" id="3388067"/>
    <lineage>
        <taxon>Bacteria</taxon>
        <taxon>Bacillati</taxon>
        <taxon>Bacillota</taxon>
        <taxon>Bacilli</taxon>
        <taxon>Bacillales</taxon>
        <taxon>Paenibacillaceae</taxon>
        <taxon>Paenibacillus</taxon>
    </lineage>
</organism>
<dbReference type="InterPro" id="IPR009492">
    <property type="entry name" value="TniQ"/>
</dbReference>